<evidence type="ECO:0000313" key="3">
    <source>
        <dbReference type="EMBL" id="QRM16491.1"/>
    </source>
</evidence>
<dbReference type="EMBL" id="MW580853">
    <property type="protein sequence ID" value="QRM16885.1"/>
    <property type="molecule type" value="Genomic_DNA"/>
</dbReference>
<evidence type="ECO:0000313" key="8">
    <source>
        <dbReference type="Proteomes" id="UP000011239"/>
    </source>
</evidence>
<dbReference type="EMBL" id="MW580849">
    <property type="protein sequence ID" value="QRM16362.1"/>
    <property type="molecule type" value="Genomic_DNA"/>
</dbReference>
<evidence type="ECO:0000313" key="4">
    <source>
        <dbReference type="EMBL" id="QRM16621.1"/>
    </source>
</evidence>
<sequence length="274" mass="31268">MAAAPQFKPLCFSTMGQWLSLSRKKKTTGIKICKELCDYLARFDISVSHIGNCDPQQLKLDDILWKGCTHLARSPEKKRTDEDDGVFSHYLNSSLVRSIVSPGLADSSCVDDLLTREVNSWTDQAYAHHVAAGMQSPFLTNERRAQFTPLCFSDCIDWVEKREQWEIERLARTNVVRVNPQLRLEIERFYDVEPVEWLTTAHPISMFMDNKLWDAACRDAPFNLDFAGLPSSFGGPLTDTSNAKSLERFAVEADTWARRAHRYHTLMGSDSPFR</sequence>
<protein>
    <submittedName>
        <fullName evidence="7">Protein ORF68</fullName>
    </submittedName>
</protein>
<reference evidence="7" key="4">
    <citation type="submission" date="2021-02" db="EMBL/GenBank/DDBJ databases">
        <authorList>
            <person name="Vanderplasschen A.F.C."/>
            <person name="Davison A.J."/>
        </authorList>
    </citation>
    <scope>NUCLEOTIDE SEQUENCE</scope>
    <source>
        <strain evidence="2">500138</strain>
        <strain evidence="4">DK-200249</strain>
        <strain evidence="3">DK-2008-50-66-1</strain>
        <strain evidence="5">DK-205223-2</strain>
        <strain evidence="6">DK-206116-1</strain>
        <strain evidence="7">UK N080</strain>
    </source>
</reference>
<reference evidence="1 8" key="1">
    <citation type="journal article" date="2010" name="J. Gen. Virol.">
        <title>Complete genome sequence and taxonomic position of anguillid herpesvirus 1.</title>
        <authorList>
            <person name="van Beurden S.J."/>
            <person name="Bossers A."/>
            <person name="Voorbergen-Laarman M.H."/>
            <person name="Haenen O.L."/>
            <person name="Peters S."/>
            <person name="Abma-Henkens M.H."/>
            <person name="Peeters B.P."/>
            <person name="Rottier P.J."/>
            <person name="Engelsma M.Y."/>
        </authorList>
    </citation>
    <scope>NUCLEOTIDE SEQUENCE [LARGE SCALE GENOMIC DNA]</scope>
    <source>
        <strain evidence="1">500138</strain>
        <strain evidence="8">Isolate Anguilla anguilla/Netherlands/500138/1998</strain>
    </source>
</reference>
<proteinExistence type="predicted"/>
<dbReference type="EMBL" id="MW580852">
    <property type="protein sequence ID" value="QRM16754.1"/>
    <property type="molecule type" value="Genomic_DNA"/>
</dbReference>
<accession>A0A8E5AP53</accession>
<name>A0A8E5AP53_9VIRU</name>
<dbReference type="KEGG" id="vg:8683500"/>
<dbReference type="EMBL" id="MW580851">
    <property type="protein sequence ID" value="QRM16621.1"/>
    <property type="molecule type" value="Genomic_DNA"/>
</dbReference>
<dbReference type="EMBL" id="FJ940765">
    <property type="protein sequence ID" value="ADA57831.1"/>
    <property type="molecule type" value="Genomic_DNA"/>
</dbReference>
<dbReference type="GeneID" id="8683500"/>
<evidence type="ECO:0000313" key="6">
    <source>
        <dbReference type="EMBL" id="QRM16885.1"/>
    </source>
</evidence>
<organism evidence="7">
    <name type="scientific">Anguillid herpesvirus 1</name>
    <dbReference type="NCBI Taxonomy" id="150286"/>
    <lineage>
        <taxon>Viruses</taxon>
        <taxon>Duplodnaviria</taxon>
        <taxon>Heunggongvirae</taxon>
        <taxon>Peploviricota</taxon>
        <taxon>Herviviricetes</taxon>
        <taxon>Herpesvirales</taxon>
        <taxon>Alloherpesviridae</taxon>
        <taxon>Cyvirus</taxon>
        <taxon>Cyvirus anguillidallo1</taxon>
    </lineage>
</organism>
<evidence type="ECO:0000313" key="7">
    <source>
        <dbReference type="EMBL" id="QRM17146.1"/>
    </source>
</evidence>
<gene>
    <name evidence="7" type="primary">ORF68</name>
    <name evidence="1" type="ORF">AngHV1_ORF68</name>
</gene>
<reference evidence="7" key="3">
    <citation type="journal article" date="2021" name="Microorganisms">
        <title>Genomes of Anguillid Herpesvirus 1 Strains Reveal Evolutionary Disparities and Low Genetic Diversity in the Genus Cyprinivirus.</title>
        <authorList>
            <person name="Donohoe O."/>
            <person name="Zhang H."/>
            <person name="Delrez N."/>
            <person name="Gao Y."/>
            <person name="Suarez N.M."/>
            <person name="Davison A.J."/>
            <person name="Vanderplasschen A."/>
        </authorList>
    </citation>
    <scope>NUCLEOTIDE SEQUENCE</scope>
    <source>
        <strain evidence="2">500138</strain>
        <strain evidence="4">DK-200249</strain>
        <strain evidence="3">DK-2008-50-66-1</strain>
        <strain evidence="5">DK-205223-2</strain>
        <strain evidence="6">DK-206116-1</strain>
        <strain evidence="7">UK N080</strain>
    </source>
</reference>
<evidence type="ECO:0000313" key="2">
    <source>
        <dbReference type="EMBL" id="QRM16362.1"/>
    </source>
</evidence>
<dbReference type="EMBL" id="MW580850">
    <property type="protein sequence ID" value="QRM16491.1"/>
    <property type="molecule type" value="Genomic_DNA"/>
</dbReference>
<dbReference type="Proteomes" id="UP000011239">
    <property type="component" value="Segment"/>
</dbReference>
<keyword evidence="8" id="KW-1185">Reference proteome</keyword>
<reference evidence="1" key="2">
    <citation type="submission" date="2012-05" db="EMBL/GenBank/DDBJ databases">
        <authorList>
            <person name="van Beurden S.J."/>
            <person name="Gatherer D."/>
            <person name="Tuzi K."/>
            <person name="Herzyk P."/>
            <person name="Galbraith J."/>
            <person name="Peeters B.P.H."/>
            <person name="Rottier P.J.M."/>
            <person name="Engelsma M.Y."/>
            <person name="Davison A.J."/>
        </authorList>
    </citation>
    <scope>NUCLEOTIDE SEQUENCE</scope>
    <source>
        <strain evidence="1">500138</strain>
    </source>
</reference>
<evidence type="ECO:0000313" key="1">
    <source>
        <dbReference type="EMBL" id="ADA57831.1"/>
    </source>
</evidence>
<dbReference type="EMBL" id="MW580855">
    <property type="protein sequence ID" value="QRM17146.1"/>
    <property type="molecule type" value="Genomic_DNA"/>
</dbReference>
<dbReference type="RefSeq" id="YP_003358207.1">
    <property type="nucleotide sequence ID" value="NC_013668.3"/>
</dbReference>
<accession>D2E8B9</accession>
<evidence type="ECO:0000313" key="5">
    <source>
        <dbReference type="EMBL" id="QRM16754.1"/>
    </source>
</evidence>